<evidence type="ECO:0000313" key="8">
    <source>
        <dbReference type="EMBL" id="EMZ28552.1"/>
    </source>
</evidence>
<feature type="transmembrane region" description="Helical" evidence="6">
    <location>
        <begin position="12"/>
        <end position="31"/>
    </location>
</feature>
<evidence type="ECO:0000313" key="9">
    <source>
        <dbReference type="Proteomes" id="UP000012589"/>
    </source>
</evidence>
<evidence type="ECO:0000313" key="7">
    <source>
        <dbReference type="EMBL" id="EMZ21507.1"/>
    </source>
</evidence>
<organism evidence="8 9">
    <name type="scientific">Eubacterium plexicaudatum ASF492</name>
    <dbReference type="NCBI Taxonomy" id="1235802"/>
    <lineage>
        <taxon>Bacteria</taxon>
        <taxon>Bacillati</taxon>
        <taxon>Bacillota</taxon>
        <taxon>Clostridia</taxon>
        <taxon>Eubacteriales</taxon>
        <taxon>Eubacteriaceae</taxon>
        <taxon>Eubacterium</taxon>
    </lineage>
</organism>
<dbReference type="GO" id="GO:0005886">
    <property type="term" value="C:plasma membrane"/>
    <property type="evidence" value="ECO:0007669"/>
    <property type="project" value="TreeGrafter"/>
</dbReference>
<keyword evidence="9" id="KW-1185">Reference proteome</keyword>
<dbReference type="PANTHER" id="PTHR30520:SF6">
    <property type="entry name" value="FORMATE_NITRATE FAMILY TRANSPORTER (EUROFUNG)"/>
    <property type="match status" value="1"/>
</dbReference>
<comment type="similarity">
    <text evidence="5">Belongs to the FNT transporter (TC 1.A.16) family.</text>
</comment>
<sequence length="203" mass="21664">MREHGITTYFRIFVLAVLAGIAIGIGGIVYLSVDNKVVGALLFTVGLYTICIHGLNLFTGKVGNLVNQPAMYLVDLIVIWFGNLAGTGIAAYAVRQTRISGISQLAAAIGEVKLQDRVAGLFVLAVFCGFLMFVAVDGYKSTQNPVILFVGVATFILCGFEHCIADMFYFSLGELWSAQAVKIILVITLGNAVGGILIPLAKK</sequence>
<dbReference type="Gene3D" id="1.20.1080.10">
    <property type="entry name" value="Glycerol uptake facilitator protein"/>
    <property type="match status" value="1"/>
</dbReference>
<dbReference type="OrthoDB" id="9786493at2"/>
<evidence type="ECO:0000256" key="1">
    <source>
        <dbReference type="ARBA" id="ARBA00004141"/>
    </source>
</evidence>
<name>N2AGM3_9FIRM</name>
<dbReference type="eggNOG" id="COG2116">
    <property type="taxonomic scope" value="Bacteria"/>
</dbReference>
<dbReference type="InterPro" id="IPR023271">
    <property type="entry name" value="Aquaporin-like"/>
</dbReference>
<evidence type="ECO:0008006" key="10">
    <source>
        <dbReference type="Google" id="ProtNLM"/>
    </source>
</evidence>
<comment type="subcellular location">
    <subcellularLocation>
        <location evidence="1">Membrane</location>
        <topology evidence="1">Multi-pass membrane protein</topology>
    </subcellularLocation>
</comment>
<comment type="caution">
    <text evidence="8">The sequence shown here is derived from an EMBL/GenBank/DDBJ whole genome shotgun (WGS) entry which is preliminary data.</text>
</comment>
<feature type="transmembrane region" description="Helical" evidence="6">
    <location>
        <begin position="176"/>
        <end position="201"/>
    </location>
</feature>
<protein>
    <recommendedName>
        <fullName evidence="10">Formate/nitrite transporter</fullName>
    </recommendedName>
</protein>
<keyword evidence="3 6" id="KW-1133">Transmembrane helix</keyword>
<evidence type="ECO:0000256" key="6">
    <source>
        <dbReference type="SAM" id="Phobius"/>
    </source>
</evidence>
<dbReference type="STRING" id="1235802.C823_01919"/>
<evidence type="ECO:0000256" key="3">
    <source>
        <dbReference type="ARBA" id="ARBA00022989"/>
    </source>
</evidence>
<feature type="transmembrane region" description="Helical" evidence="6">
    <location>
        <begin position="118"/>
        <end position="139"/>
    </location>
</feature>
<dbReference type="EMBL" id="AQFT01000132">
    <property type="protein sequence ID" value="EMZ21507.1"/>
    <property type="molecule type" value="Genomic_DNA"/>
</dbReference>
<evidence type="ECO:0000256" key="4">
    <source>
        <dbReference type="ARBA" id="ARBA00023136"/>
    </source>
</evidence>
<keyword evidence="4 6" id="KW-0472">Membrane</keyword>
<dbReference type="EMBL" id="AQFT01000063">
    <property type="protein sequence ID" value="EMZ28552.1"/>
    <property type="molecule type" value="Genomic_DNA"/>
</dbReference>
<dbReference type="GO" id="GO:0015499">
    <property type="term" value="F:formate transmembrane transporter activity"/>
    <property type="evidence" value="ECO:0007669"/>
    <property type="project" value="TreeGrafter"/>
</dbReference>
<dbReference type="Pfam" id="PF01226">
    <property type="entry name" value="Form_Nir_trans"/>
    <property type="match status" value="1"/>
</dbReference>
<feature type="transmembrane region" description="Helical" evidence="6">
    <location>
        <begin position="146"/>
        <end position="170"/>
    </location>
</feature>
<dbReference type="InterPro" id="IPR000292">
    <property type="entry name" value="For/NO2_transpt"/>
</dbReference>
<accession>N2AGM3</accession>
<evidence type="ECO:0000256" key="2">
    <source>
        <dbReference type="ARBA" id="ARBA00022692"/>
    </source>
</evidence>
<keyword evidence="2 6" id="KW-0812">Transmembrane</keyword>
<reference evidence="8 9" key="1">
    <citation type="journal article" date="2014" name="Genome Announc.">
        <title>Draft genome sequences of the altered schaedler flora, a defined bacterial community from gnotobiotic mice.</title>
        <authorList>
            <person name="Wannemuehler M.J."/>
            <person name="Overstreet A.M."/>
            <person name="Ward D.V."/>
            <person name="Phillips G.J."/>
        </authorList>
    </citation>
    <scope>NUCLEOTIDE SEQUENCE [LARGE SCALE GENOMIC DNA]</scope>
    <source>
        <strain evidence="8 9">ASF492</strain>
    </source>
</reference>
<dbReference type="PANTHER" id="PTHR30520">
    <property type="entry name" value="FORMATE TRANSPORTER-RELATED"/>
    <property type="match status" value="1"/>
</dbReference>
<dbReference type="HOGENOM" id="CLU_098605_0_0_9"/>
<feature type="transmembrane region" description="Helical" evidence="6">
    <location>
        <begin position="37"/>
        <end position="58"/>
    </location>
</feature>
<dbReference type="PATRIC" id="fig|1235802.3.peg.2030"/>
<gene>
    <name evidence="8" type="ORF">C823_01919</name>
    <name evidence="7" type="ORF">C823_04506</name>
</gene>
<evidence type="ECO:0000256" key="5">
    <source>
        <dbReference type="ARBA" id="ARBA00049660"/>
    </source>
</evidence>
<dbReference type="Proteomes" id="UP000012589">
    <property type="component" value="Unassembled WGS sequence"/>
</dbReference>
<proteinExistence type="inferred from homology"/>
<feature type="transmembrane region" description="Helical" evidence="6">
    <location>
        <begin position="70"/>
        <end position="94"/>
    </location>
</feature>
<dbReference type="AlphaFoldDB" id="N2AGM3"/>